<feature type="transmembrane region" description="Helical" evidence="1">
    <location>
        <begin position="75"/>
        <end position="96"/>
    </location>
</feature>
<sequence>LNNVTFCLQNLYFGKALLLLYGLQWNVRTTLLLMCLFDFTDSFLPFIHVTVPVFENITTINLNTFQFDTPSVSQWVEFITKWLFLPYLLVIQFIWARCMMVNWWTSRVQLFCCFTLTLLEFNNVLVALQQRRRNRSLLSHLRNRIQSYFLNLIYYVMPVLLWNFIPTLAWNWLFYHGLYINPFISLDRLRKRLRR</sequence>
<dbReference type="EMBL" id="JAODUO010000917">
    <property type="protein sequence ID" value="KAK2172921.1"/>
    <property type="molecule type" value="Genomic_DNA"/>
</dbReference>
<dbReference type="Proteomes" id="UP001209878">
    <property type="component" value="Unassembled WGS sequence"/>
</dbReference>
<dbReference type="AlphaFoldDB" id="A0AAD9KK72"/>
<keyword evidence="1" id="KW-0472">Membrane</keyword>
<keyword evidence="3" id="KW-1185">Reference proteome</keyword>
<keyword evidence="1" id="KW-1133">Transmembrane helix</keyword>
<feature type="transmembrane region" description="Helical" evidence="1">
    <location>
        <begin position="108"/>
        <end position="128"/>
    </location>
</feature>
<gene>
    <name evidence="2" type="ORF">NP493_919g00015</name>
</gene>
<comment type="caution">
    <text evidence="2">The sequence shown here is derived from an EMBL/GenBank/DDBJ whole genome shotgun (WGS) entry which is preliminary data.</text>
</comment>
<proteinExistence type="predicted"/>
<feature type="non-terminal residue" evidence="2">
    <location>
        <position position="1"/>
    </location>
</feature>
<evidence type="ECO:0000256" key="1">
    <source>
        <dbReference type="SAM" id="Phobius"/>
    </source>
</evidence>
<evidence type="ECO:0000313" key="3">
    <source>
        <dbReference type="Proteomes" id="UP001209878"/>
    </source>
</evidence>
<protein>
    <submittedName>
        <fullName evidence="2">Uncharacterized protein</fullName>
    </submittedName>
</protein>
<evidence type="ECO:0000313" key="2">
    <source>
        <dbReference type="EMBL" id="KAK2172921.1"/>
    </source>
</evidence>
<keyword evidence="1" id="KW-0812">Transmembrane</keyword>
<feature type="transmembrane region" description="Helical" evidence="1">
    <location>
        <begin position="148"/>
        <end position="166"/>
    </location>
</feature>
<reference evidence="2" key="1">
    <citation type="journal article" date="2023" name="Mol. Biol. Evol.">
        <title>Third-Generation Sequencing Reveals the Adaptive Role of the Epigenome in Three Deep-Sea Polychaetes.</title>
        <authorList>
            <person name="Perez M."/>
            <person name="Aroh O."/>
            <person name="Sun Y."/>
            <person name="Lan Y."/>
            <person name="Juniper S.K."/>
            <person name="Young C.R."/>
            <person name="Angers B."/>
            <person name="Qian P.Y."/>
        </authorList>
    </citation>
    <scope>NUCLEOTIDE SEQUENCE</scope>
    <source>
        <strain evidence="2">R07B-5</strain>
    </source>
</reference>
<organism evidence="2 3">
    <name type="scientific">Ridgeia piscesae</name>
    <name type="common">Tubeworm</name>
    <dbReference type="NCBI Taxonomy" id="27915"/>
    <lineage>
        <taxon>Eukaryota</taxon>
        <taxon>Metazoa</taxon>
        <taxon>Spiralia</taxon>
        <taxon>Lophotrochozoa</taxon>
        <taxon>Annelida</taxon>
        <taxon>Polychaeta</taxon>
        <taxon>Sedentaria</taxon>
        <taxon>Canalipalpata</taxon>
        <taxon>Sabellida</taxon>
        <taxon>Siboglinidae</taxon>
        <taxon>Ridgeia</taxon>
    </lineage>
</organism>
<name>A0AAD9KK72_RIDPI</name>
<accession>A0AAD9KK72</accession>
<feature type="transmembrane region" description="Helical" evidence="1">
    <location>
        <begin position="31"/>
        <end position="54"/>
    </location>
</feature>